<protein>
    <submittedName>
        <fullName evidence="1">Peptidase M19</fullName>
        <ecNumber evidence="1">3.4.13.19</ecNumber>
    </submittedName>
</protein>
<dbReference type="Gene3D" id="3.20.20.140">
    <property type="entry name" value="Metal-dependent hydrolases"/>
    <property type="match status" value="1"/>
</dbReference>
<sequence length="393" mass="41988">MRRWLIGLLALLLVAAAAFFLFAPGMIERGTNKIDGKPLLQVGEHAKALHKTLTIVDLHSDSLLWSRDFLKPADRGHMDLPRLAEGNVALQILSSTTKAPKGQNYDANGDDTDIVTSLVIAQLQPVRTWNSLLERSLWHAEKLHRAVAASQGRLMAVATQPQLDALLAARRTKAPPPVGAMLSVEGLHDLEGDIDNLDKLYTAGIRMAGITHFFDNIFAGSMHGLKKGGLTPLGRQVVQRMEAKGMIVDIAHCSHACVADILTMARRPVVSSHGGVQATCGVNRNLSDDEIRGVAATGGVIGIGYWDAAVCDTSPTSIAKAMKHVRDLVGIDHVALGSDYDGATTVRFDTSKLVQVTQALIDAGFTDDEIRAAMGGNAIRVIRAGLAPMAAAK</sequence>
<proteinExistence type="predicted"/>
<keyword evidence="1" id="KW-0645">Protease</keyword>
<dbReference type="InterPro" id="IPR008257">
    <property type="entry name" value="Pept_M19"/>
</dbReference>
<evidence type="ECO:0000313" key="1">
    <source>
        <dbReference type="EMBL" id="AMG76237.1"/>
    </source>
</evidence>
<dbReference type="CDD" id="cd01301">
    <property type="entry name" value="rDP_like"/>
    <property type="match status" value="1"/>
</dbReference>
<dbReference type="KEGG" id="sgi:SGRAN_3906"/>
<gene>
    <name evidence="1" type="ORF">SGRAN_3906</name>
</gene>
<evidence type="ECO:0000313" key="2">
    <source>
        <dbReference type="Proteomes" id="UP000058599"/>
    </source>
</evidence>
<dbReference type="EC" id="3.4.13.19" evidence="1"/>
<dbReference type="EMBL" id="CP012199">
    <property type="protein sequence ID" value="AMG76237.1"/>
    <property type="molecule type" value="Genomic_DNA"/>
</dbReference>
<dbReference type="InterPro" id="IPR032466">
    <property type="entry name" value="Metal_Hydrolase"/>
</dbReference>
<keyword evidence="1" id="KW-0378">Hydrolase</keyword>
<keyword evidence="1" id="KW-0224">Dipeptidase</keyword>
<dbReference type="RefSeq" id="WP_067186345.1">
    <property type="nucleotide sequence ID" value="NZ_CP012199.1"/>
</dbReference>
<dbReference type="AlphaFoldDB" id="A0AA86L6C1"/>
<dbReference type="PANTHER" id="PTHR10443">
    <property type="entry name" value="MICROSOMAL DIPEPTIDASE"/>
    <property type="match status" value="1"/>
</dbReference>
<dbReference type="Pfam" id="PF01244">
    <property type="entry name" value="Peptidase_M19"/>
    <property type="match status" value="1"/>
</dbReference>
<dbReference type="PROSITE" id="PS51365">
    <property type="entry name" value="RENAL_DIPEPTIDASE_2"/>
    <property type="match status" value="1"/>
</dbReference>
<dbReference type="GO" id="GO:0006508">
    <property type="term" value="P:proteolysis"/>
    <property type="evidence" value="ECO:0007669"/>
    <property type="project" value="InterPro"/>
</dbReference>
<dbReference type="PANTHER" id="PTHR10443:SF12">
    <property type="entry name" value="DIPEPTIDASE"/>
    <property type="match status" value="1"/>
</dbReference>
<reference evidence="1 2" key="1">
    <citation type="journal article" date="2016" name="BMC Genomics">
        <title>Genomic analysis of the nitrate-respiring Sphingopyxis granuli (formerly Sphingomonas macrogoltabida) strain TFA.</title>
        <authorList>
            <person name="Garcia-Romero I."/>
            <person name="Perez-Pulido A.J."/>
            <person name="Gonzalez-Flores Y.E."/>
            <person name="Reyes-Ramirez F."/>
            <person name="Santero E."/>
            <person name="Floriano B."/>
        </authorList>
    </citation>
    <scope>NUCLEOTIDE SEQUENCE [LARGE SCALE GENOMIC DNA]</scope>
    <source>
        <strain evidence="1 2">TFA</strain>
    </source>
</reference>
<dbReference type="Proteomes" id="UP000058599">
    <property type="component" value="Chromosome"/>
</dbReference>
<accession>A0AA86L6C1</accession>
<name>A0AA86L6C1_9SPHN</name>
<dbReference type="GO" id="GO:0070573">
    <property type="term" value="F:metallodipeptidase activity"/>
    <property type="evidence" value="ECO:0007669"/>
    <property type="project" value="InterPro"/>
</dbReference>
<dbReference type="SUPFAM" id="SSF51556">
    <property type="entry name" value="Metallo-dependent hydrolases"/>
    <property type="match status" value="1"/>
</dbReference>
<organism evidence="1 2">
    <name type="scientific">Sphingopyxis granuli</name>
    <dbReference type="NCBI Taxonomy" id="267128"/>
    <lineage>
        <taxon>Bacteria</taxon>
        <taxon>Pseudomonadati</taxon>
        <taxon>Pseudomonadota</taxon>
        <taxon>Alphaproteobacteria</taxon>
        <taxon>Sphingomonadales</taxon>
        <taxon>Sphingomonadaceae</taxon>
        <taxon>Sphingopyxis</taxon>
    </lineage>
</organism>
<keyword evidence="2" id="KW-1185">Reference proteome</keyword>